<dbReference type="Pfam" id="PF00702">
    <property type="entry name" value="Hydrolase"/>
    <property type="match status" value="1"/>
</dbReference>
<dbReference type="InterPro" id="IPR023198">
    <property type="entry name" value="PGP-like_dom2"/>
</dbReference>
<comment type="caution">
    <text evidence="1">The sequence shown here is derived from an EMBL/GenBank/DDBJ whole genome shotgun (WGS) entry which is preliminary data.</text>
</comment>
<dbReference type="PRINTS" id="PR00413">
    <property type="entry name" value="HADHALOGNASE"/>
</dbReference>
<evidence type="ECO:0000313" key="1">
    <source>
        <dbReference type="EMBL" id="GAA2096562.1"/>
    </source>
</evidence>
<reference evidence="1 2" key="1">
    <citation type="journal article" date="2019" name="Int. J. Syst. Evol. Microbiol.">
        <title>The Global Catalogue of Microorganisms (GCM) 10K type strain sequencing project: providing services to taxonomists for standard genome sequencing and annotation.</title>
        <authorList>
            <consortium name="The Broad Institute Genomics Platform"/>
            <consortium name="The Broad Institute Genome Sequencing Center for Infectious Disease"/>
            <person name="Wu L."/>
            <person name="Ma J."/>
        </authorList>
    </citation>
    <scope>NUCLEOTIDE SEQUENCE [LARGE SCALE GENOMIC DNA]</scope>
    <source>
        <strain evidence="1 2">JCM 14559</strain>
    </source>
</reference>
<dbReference type="Proteomes" id="UP001500897">
    <property type="component" value="Unassembled WGS sequence"/>
</dbReference>
<dbReference type="RefSeq" id="WP_344552141.1">
    <property type="nucleotide sequence ID" value="NZ_BAAANS010000014.1"/>
</dbReference>
<dbReference type="EMBL" id="BAAANS010000014">
    <property type="protein sequence ID" value="GAA2096562.1"/>
    <property type="molecule type" value="Genomic_DNA"/>
</dbReference>
<gene>
    <name evidence="1" type="ORF">GCM10009759_25930</name>
</gene>
<evidence type="ECO:0008006" key="3">
    <source>
        <dbReference type="Google" id="ProtNLM"/>
    </source>
</evidence>
<dbReference type="SFLD" id="SFLDS00003">
    <property type="entry name" value="Haloacid_Dehalogenase"/>
    <property type="match status" value="1"/>
</dbReference>
<sequence length="200" mass="20990">MVGLADPEEFTRYGAVLFDCDGTLADTHPAHHLALAATLEPFGVTVSREWYEGYTGTSTPETIGAALDGRGVRADGELIGRLVAECGERYLDHLAAVTEIAAVTALARELSGRVPLAVASGGTRRTVEATLRHLGLDGLFARVVTRDEVERGKPAPDIFLLAARQLGVDPAACVVLEDADSGLLAARRAGMAAVDVRGGR</sequence>
<dbReference type="InterPro" id="IPR023214">
    <property type="entry name" value="HAD_sf"/>
</dbReference>
<dbReference type="PANTHER" id="PTHR43481">
    <property type="entry name" value="FRUCTOSE-1-PHOSPHATE PHOSPHATASE"/>
    <property type="match status" value="1"/>
</dbReference>
<dbReference type="PANTHER" id="PTHR43481:SF4">
    <property type="entry name" value="GLYCEROL-1-PHOSPHATE PHOSPHOHYDROLASE 1-RELATED"/>
    <property type="match status" value="1"/>
</dbReference>
<dbReference type="SUPFAM" id="SSF56784">
    <property type="entry name" value="HAD-like"/>
    <property type="match status" value="1"/>
</dbReference>
<dbReference type="InterPro" id="IPR036412">
    <property type="entry name" value="HAD-like_sf"/>
</dbReference>
<name>A0ABN2WPR4_9ACTN</name>
<dbReference type="InterPro" id="IPR006439">
    <property type="entry name" value="HAD-SF_hydro_IA"/>
</dbReference>
<dbReference type="NCBIfam" id="TIGR01509">
    <property type="entry name" value="HAD-SF-IA-v3"/>
    <property type="match status" value="1"/>
</dbReference>
<proteinExistence type="predicted"/>
<evidence type="ECO:0000313" key="2">
    <source>
        <dbReference type="Proteomes" id="UP001500897"/>
    </source>
</evidence>
<dbReference type="SFLD" id="SFLDG01129">
    <property type="entry name" value="C1.5:_HAD__Beta-PGM__Phosphata"/>
    <property type="match status" value="1"/>
</dbReference>
<dbReference type="InterPro" id="IPR051806">
    <property type="entry name" value="HAD-like_SPP"/>
</dbReference>
<accession>A0ABN2WPR4</accession>
<dbReference type="Gene3D" id="1.10.150.240">
    <property type="entry name" value="Putative phosphatase, domain 2"/>
    <property type="match status" value="1"/>
</dbReference>
<protein>
    <recommendedName>
        <fullName evidence="3">HAD superfamily hydrolase (TIGR01509 family)</fullName>
    </recommendedName>
</protein>
<dbReference type="SFLD" id="SFLDG01135">
    <property type="entry name" value="C1.5.6:_HAD__Beta-PGM__Phospha"/>
    <property type="match status" value="1"/>
</dbReference>
<dbReference type="Gene3D" id="3.40.50.1000">
    <property type="entry name" value="HAD superfamily/HAD-like"/>
    <property type="match status" value="1"/>
</dbReference>
<keyword evidence="2" id="KW-1185">Reference proteome</keyword>
<organism evidence="1 2">
    <name type="scientific">Kitasatospora saccharophila</name>
    <dbReference type="NCBI Taxonomy" id="407973"/>
    <lineage>
        <taxon>Bacteria</taxon>
        <taxon>Bacillati</taxon>
        <taxon>Actinomycetota</taxon>
        <taxon>Actinomycetes</taxon>
        <taxon>Kitasatosporales</taxon>
        <taxon>Streptomycetaceae</taxon>
        <taxon>Kitasatospora</taxon>
    </lineage>
</organism>